<feature type="domain" description="Cation/H+ exchanger transmembrane" evidence="9">
    <location>
        <begin position="107"/>
        <end position="192"/>
    </location>
</feature>
<proteinExistence type="inferred from homology"/>
<keyword evidence="3" id="KW-0812">Transmembrane</keyword>
<dbReference type="InterPro" id="IPR001130">
    <property type="entry name" value="TatD-like"/>
</dbReference>
<evidence type="ECO:0000259" key="9">
    <source>
        <dbReference type="Pfam" id="PF00999"/>
    </source>
</evidence>
<dbReference type="GO" id="GO:1902600">
    <property type="term" value="P:proton transmembrane transport"/>
    <property type="evidence" value="ECO:0007669"/>
    <property type="project" value="InterPro"/>
</dbReference>
<accession>A0A1D6EBB1</accession>
<keyword evidence="7" id="KW-1133">Transmembrane helix</keyword>
<dbReference type="GO" id="GO:0016020">
    <property type="term" value="C:membrane"/>
    <property type="evidence" value="ECO:0007669"/>
    <property type="project" value="UniProtKB-SubCell"/>
</dbReference>
<feature type="non-terminal residue" evidence="10">
    <location>
        <position position="788"/>
    </location>
</feature>
<dbReference type="GO" id="GO:0046872">
    <property type="term" value="F:metal ion binding"/>
    <property type="evidence" value="ECO:0007669"/>
    <property type="project" value="UniProtKB-KW"/>
</dbReference>
<dbReference type="InterPro" id="IPR018228">
    <property type="entry name" value="DNase_TatD-rel_CS"/>
</dbReference>
<dbReference type="EMBL" id="CM007648">
    <property type="protein sequence ID" value="ONM17609.1"/>
    <property type="molecule type" value="Genomic_DNA"/>
</dbReference>
<evidence type="ECO:0000256" key="7">
    <source>
        <dbReference type="ARBA" id="ARBA00022989"/>
    </source>
</evidence>
<comment type="subcellular location">
    <subcellularLocation>
        <location evidence="1">Membrane</location>
        <topology evidence="1">Multi-pass membrane protein</topology>
    </subcellularLocation>
</comment>
<sequence length="788" mass="88674">MKIQPILQEDLKLDFSKSRTNKTGNAEITKRRRMVVIDEVDSFLFRPHVGLRAKFQVKKKQFFRNFITITLFGAVGTLISFTVISLGALGLISRLNIGALELGDYLGVVNDTTSVVLFNAIHNFDPGNISGAKLLNFISSFLYLFGSNTILGVASGLLSAYTIKKLYFGRHSTDREVSIMMLMAYLSYMLAEPGKVYRFEQHHFSLGAGFKSCFCFPTILSIKFDQKTPNGKISFRQQVIVWWAGLMRGVVSIALAYNKVNLVFGLYGLSFGLELCYCFCFLYPFQNIGHFLLSARHFGRDIIMPNLKSSVTTIASAVEYMDEVLKALPPGEARNEDSRTLQFNYGSFKHKALDKSLTKKVPKNRLTSNTKLTQCCSIVGIFEALTAFPFLPSCCAKPCPKPSTILFQSPLSTIFQGKTLAILHEFQVLQVVAVGECGLDYDRLQFCPTDMQKKFPGGVTYSFTDLAEDQDRLLSFEKMFIGVNGSSLKTNGNLEVLRGIPVERLMMETDSPYCDIINTHAGSQYVKSVWPSKKKEKYEPDSTVKGRNEPCLVREKTLAILHEFQVLHVVAVGECGLDYDRLQFCPADMQKKYFEKQFELAKAVKLPMFLHMRAVGEDLCEIMTRNLHRFPGGVTHSFTDSRIGYFLLRRCLSVKSLSPSNKNLHLLQHDDQCSTTLIRVEIQISSVENICFSFKYFILLHAFSVEASKQVLEVVAGSKEISDIEGLSRTLYHNTCSSSSAVFDKSSFNQCEYMINGYTNLAGSSFLRILTRLLMRSLRVVLPSRIAD</sequence>
<evidence type="ECO:0000256" key="1">
    <source>
        <dbReference type="ARBA" id="ARBA00004141"/>
    </source>
</evidence>
<dbReference type="Pfam" id="PF01026">
    <property type="entry name" value="TatD_DNase"/>
    <property type="match status" value="1"/>
</dbReference>
<protein>
    <submittedName>
        <fullName evidence="10">Sodium/hydrogen exchanger 2</fullName>
    </submittedName>
</protein>
<reference evidence="10" key="1">
    <citation type="submission" date="2015-12" db="EMBL/GenBank/DDBJ databases">
        <title>Update maize B73 reference genome by single molecule sequencing technologies.</title>
        <authorList>
            <consortium name="Maize Genome Sequencing Project"/>
            <person name="Ware D."/>
        </authorList>
    </citation>
    <scope>NUCLEOTIDE SEQUENCE [LARGE SCALE GENOMIC DNA]</scope>
    <source>
        <tissue evidence="10">Seedling</tissue>
    </source>
</reference>
<keyword evidence="6" id="KW-0378">Hydrolase</keyword>
<dbReference type="GO" id="GO:0004518">
    <property type="term" value="F:nuclease activity"/>
    <property type="evidence" value="ECO:0007669"/>
    <property type="project" value="UniProtKB-KW"/>
</dbReference>
<keyword evidence="4" id="KW-0540">Nuclease</keyword>
<dbReference type="SUPFAM" id="SSF51556">
    <property type="entry name" value="Metallo-dependent hydrolases"/>
    <property type="match status" value="2"/>
</dbReference>
<evidence type="ECO:0000256" key="4">
    <source>
        <dbReference type="ARBA" id="ARBA00022722"/>
    </source>
</evidence>
<evidence type="ECO:0000313" key="10">
    <source>
        <dbReference type="EMBL" id="ONM17609.1"/>
    </source>
</evidence>
<dbReference type="InterPro" id="IPR032466">
    <property type="entry name" value="Metal_Hydrolase"/>
</dbReference>
<dbReference type="GO" id="GO:0016788">
    <property type="term" value="F:hydrolase activity, acting on ester bonds"/>
    <property type="evidence" value="ECO:0007669"/>
    <property type="project" value="InterPro"/>
</dbReference>
<evidence type="ECO:0000256" key="5">
    <source>
        <dbReference type="ARBA" id="ARBA00022723"/>
    </source>
</evidence>
<dbReference type="PANTHER" id="PTHR10060:SF15">
    <property type="entry name" value="DEOXYRIBONUCLEASE TATDN1"/>
    <property type="match status" value="1"/>
</dbReference>
<dbReference type="InterPro" id="IPR006153">
    <property type="entry name" value="Cation/H_exchanger_TM"/>
</dbReference>
<dbReference type="PANTHER" id="PTHR10060">
    <property type="entry name" value="TATD FAMILY DEOXYRIBONUCLEASE"/>
    <property type="match status" value="1"/>
</dbReference>
<comment type="similarity">
    <text evidence="2">Belongs to the metallo-dependent hydrolases superfamily. TatD-type hydrolase family.</text>
</comment>
<evidence type="ECO:0000256" key="3">
    <source>
        <dbReference type="ARBA" id="ARBA00022692"/>
    </source>
</evidence>
<dbReference type="GO" id="GO:0015297">
    <property type="term" value="F:antiporter activity"/>
    <property type="evidence" value="ECO:0007669"/>
    <property type="project" value="InterPro"/>
</dbReference>
<name>A0A1D6EBB1_MAIZE</name>
<evidence type="ECO:0000256" key="6">
    <source>
        <dbReference type="ARBA" id="ARBA00022801"/>
    </source>
</evidence>
<dbReference type="InterPro" id="IPR050891">
    <property type="entry name" value="TatD-type_Hydrolase"/>
</dbReference>
<gene>
    <name evidence="10" type="ORF">ZEAMMB73_Zm00001d003728</name>
</gene>
<evidence type="ECO:0000256" key="2">
    <source>
        <dbReference type="ARBA" id="ARBA00009275"/>
    </source>
</evidence>
<evidence type="ECO:0000256" key="8">
    <source>
        <dbReference type="ARBA" id="ARBA00023136"/>
    </source>
</evidence>
<keyword evidence="5" id="KW-0479">Metal-binding</keyword>
<dbReference type="AlphaFoldDB" id="A0A1D6EBB1"/>
<dbReference type="ExpressionAtlas" id="A0A1D6EBB1">
    <property type="expression patterns" value="baseline and differential"/>
</dbReference>
<dbReference type="PROSITE" id="PS01091">
    <property type="entry name" value="TATD_3"/>
    <property type="match status" value="1"/>
</dbReference>
<organism evidence="10">
    <name type="scientific">Zea mays</name>
    <name type="common">Maize</name>
    <dbReference type="NCBI Taxonomy" id="4577"/>
    <lineage>
        <taxon>Eukaryota</taxon>
        <taxon>Viridiplantae</taxon>
        <taxon>Streptophyta</taxon>
        <taxon>Embryophyta</taxon>
        <taxon>Tracheophyta</taxon>
        <taxon>Spermatophyta</taxon>
        <taxon>Magnoliopsida</taxon>
        <taxon>Liliopsida</taxon>
        <taxon>Poales</taxon>
        <taxon>Poaceae</taxon>
        <taxon>PACMAD clade</taxon>
        <taxon>Panicoideae</taxon>
        <taxon>Andropogonodae</taxon>
        <taxon>Andropogoneae</taxon>
        <taxon>Tripsacinae</taxon>
        <taxon>Zea</taxon>
    </lineage>
</organism>
<dbReference type="Gene3D" id="3.20.20.140">
    <property type="entry name" value="Metal-dependent hydrolases"/>
    <property type="match status" value="3"/>
</dbReference>
<dbReference type="Pfam" id="PF00999">
    <property type="entry name" value="Na_H_Exchanger"/>
    <property type="match status" value="1"/>
</dbReference>
<keyword evidence="8" id="KW-0472">Membrane</keyword>